<organism evidence="3 4">
    <name type="scientific">Streptacidiphilus jeojiensis</name>
    <dbReference type="NCBI Taxonomy" id="3229225"/>
    <lineage>
        <taxon>Bacteria</taxon>
        <taxon>Bacillati</taxon>
        <taxon>Actinomycetota</taxon>
        <taxon>Actinomycetes</taxon>
        <taxon>Kitasatosporales</taxon>
        <taxon>Streptomycetaceae</taxon>
        <taxon>Streptacidiphilus</taxon>
    </lineage>
</organism>
<dbReference type="Proteomes" id="UP001592581">
    <property type="component" value="Unassembled WGS sequence"/>
</dbReference>
<dbReference type="InterPro" id="IPR050259">
    <property type="entry name" value="SDR"/>
</dbReference>
<dbReference type="InterPro" id="IPR057326">
    <property type="entry name" value="KR_dom"/>
</dbReference>
<evidence type="ECO:0000313" key="3">
    <source>
        <dbReference type="EMBL" id="MFC1437206.1"/>
    </source>
</evidence>
<dbReference type="Gene3D" id="3.40.50.720">
    <property type="entry name" value="NAD(P)-binding Rossmann-like Domain"/>
    <property type="match status" value="1"/>
</dbReference>
<feature type="domain" description="Ketoreductase" evidence="2">
    <location>
        <begin position="6"/>
        <end position="193"/>
    </location>
</feature>
<keyword evidence="4" id="KW-1185">Reference proteome</keyword>
<comment type="caution">
    <text evidence="3">The sequence shown here is derived from an EMBL/GenBank/DDBJ whole genome shotgun (WGS) entry which is preliminary data.</text>
</comment>
<sequence>MTSTDRVAVVTGGAAGIGRAIAERLAKNGLRVAILDVVDGAAEEAATSIEKAGGVARGYRADVSDREQVDAALTAARLELGPLAVVVANAAIARQQPFLDMTLQQWNETLSINLTGTFNVVQSALPDLVEAGWGRVVLISSSSAQRGAPRMAHYAASKGGQLALTKALAMEFGRSGITVNTVAPSSIDTPSVEKKRATGAMPSAEEMAKFIPVGRTGSGDDIAAAVAYLVSDEASYVTGQTVSVNGGSFIG</sequence>
<dbReference type="SMART" id="SM00822">
    <property type="entry name" value="PKS_KR"/>
    <property type="match status" value="1"/>
</dbReference>
<reference evidence="3 4" key="1">
    <citation type="submission" date="2024-06" db="EMBL/GenBank/DDBJ databases">
        <authorList>
            <person name="Lee S.D."/>
        </authorList>
    </citation>
    <scope>NUCLEOTIDE SEQUENCE [LARGE SCALE GENOMIC DNA]</scope>
    <source>
        <strain evidence="3 4">N1-10</strain>
    </source>
</reference>
<dbReference type="EMBL" id="JBEUKS010000001">
    <property type="protein sequence ID" value="MFC1437206.1"/>
    <property type="molecule type" value="Genomic_DNA"/>
</dbReference>
<accession>A0ABV6XG25</accession>
<dbReference type="SUPFAM" id="SSF51735">
    <property type="entry name" value="NAD(P)-binding Rossmann-fold domains"/>
    <property type="match status" value="1"/>
</dbReference>
<dbReference type="PRINTS" id="PR00081">
    <property type="entry name" value="GDHRDH"/>
</dbReference>
<comment type="similarity">
    <text evidence="1">Belongs to the short-chain dehydrogenases/reductases (SDR) family.</text>
</comment>
<dbReference type="PRINTS" id="PR00080">
    <property type="entry name" value="SDRFAMILY"/>
</dbReference>
<evidence type="ECO:0000313" key="4">
    <source>
        <dbReference type="Proteomes" id="UP001592581"/>
    </source>
</evidence>
<gene>
    <name evidence="3" type="ORF">ABUW04_02960</name>
</gene>
<name>A0ABV6XG25_9ACTN</name>
<dbReference type="InterPro" id="IPR002347">
    <property type="entry name" value="SDR_fam"/>
</dbReference>
<evidence type="ECO:0000259" key="2">
    <source>
        <dbReference type="SMART" id="SM00822"/>
    </source>
</evidence>
<dbReference type="PANTHER" id="PTHR42879">
    <property type="entry name" value="3-OXOACYL-(ACYL-CARRIER-PROTEIN) REDUCTASE"/>
    <property type="match status" value="1"/>
</dbReference>
<evidence type="ECO:0000256" key="1">
    <source>
        <dbReference type="ARBA" id="ARBA00006484"/>
    </source>
</evidence>
<dbReference type="Pfam" id="PF13561">
    <property type="entry name" value="adh_short_C2"/>
    <property type="match status" value="1"/>
</dbReference>
<proteinExistence type="inferred from homology"/>
<dbReference type="RefSeq" id="WP_380562381.1">
    <property type="nucleotide sequence ID" value="NZ_JBEUKS010000001.1"/>
</dbReference>
<protein>
    <submittedName>
        <fullName evidence="3">SDR family NAD(P)-dependent oxidoreductase</fullName>
    </submittedName>
</protein>
<dbReference type="NCBIfam" id="NF009466">
    <property type="entry name" value="PRK12826.1-2"/>
    <property type="match status" value="1"/>
</dbReference>
<dbReference type="InterPro" id="IPR036291">
    <property type="entry name" value="NAD(P)-bd_dom_sf"/>
</dbReference>
<dbReference type="PANTHER" id="PTHR42879:SF2">
    <property type="entry name" value="3-OXOACYL-[ACYL-CARRIER-PROTEIN] REDUCTASE FABG"/>
    <property type="match status" value="1"/>
</dbReference>